<dbReference type="Proteomes" id="UP000228921">
    <property type="component" value="Unassembled WGS sequence"/>
</dbReference>
<evidence type="ECO:0000256" key="7">
    <source>
        <dbReference type="ARBA" id="ARBA00022801"/>
    </source>
</evidence>
<name>A0A2M8NZ75_9CHLR</name>
<dbReference type="SUPFAM" id="SSF52317">
    <property type="entry name" value="Class I glutamine amidotransferase-like"/>
    <property type="match status" value="1"/>
</dbReference>
<dbReference type="CDD" id="cd03145">
    <property type="entry name" value="GAT1_cyanophycinase"/>
    <property type="match status" value="1"/>
</dbReference>
<protein>
    <recommendedName>
        <fullName evidence="5">Cyanophycinase</fullName>
        <ecNumber evidence="4">3.4.15.6</ecNumber>
    </recommendedName>
</protein>
<evidence type="ECO:0000256" key="6">
    <source>
        <dbReference type="ARBA" id="ARBA00022670"/>
    </source>
</evidence>
<feature type="active site" description="Charge relay system" evidence="9">
    <location>
        <position position="128"/>
    </location>
</feature>
<comment type="caution">
    <text evidence="10">The sequence shown here is derived from an EMBL/GenBank/DDBJ whole genome shotgun (WGS) entry which is preliminary data.</text>
</comment>
<dbReference type="GO" id="GO:0008236">
    <property type="term" value="F:serine-type peptidase activity"/>
    <property type="evidence" value="ECO:0007669"/>
    <property type="project" value="UniProtKB-KW"/>
</dbReference>
<evidence type="ECO:0000256" key="5">
    <source>
        <dbReference type="ARBA" id="ARBA00015719"/>
    </source>
</evidence>
<dbReference type="GO" id="GO:0006508">
    <property type="term" value="P:proteolysis"/>
    <property type="evidence" value="ECO:0007669"/>
    <property type="project" value="UniProtKB-KW"/>
</dbReference>
<dbReference type="NCBIfam" id="TIGR02069">
    <property type="entry name" value="cyanophycinase"/>
    <property type="match status" value="1"/>
</dbReference>
<accession>A0A2M8NZ75</accession>
<dbReference type="PIRSF" id="PIRSF032067">
    <property type="entry name" value="Cyanophycinase"/>
    <property type="match status" value="1"/>
</dbReference>
<dbReference type="Gene3D" id="3.40.50.880">
    <property type="match status" value="1"/>
</dbReference>
<dbReference type="EC" id="3.4.15.6" evidence="4"/>
<comment type="function">
    <text evidence="2">Exopeptidase that catalyzes the hydrolytic cleavage of multi-L-arginyl-poly-L-aspartic acid (cyanophycin; a water-insoluble reserve polymer) into aspartate-arginine dipeptides.</text>
</comment>
<evidence type="ECO:0000256" key="9">
    <source>
        <dbReference type="PIRSR" id="PIRSR032067-1"/>
    </source>
</evidence>
<evidence type="ECO:0000256" key="3">
    <source>
        <dbReference type="ARBA" id="ARBA00006534"/>
    </source>
</evidence>
<keyword evidence="6" id="KW-0645">Protease</keyword>
<evidence type="ECO:0000313" key="11">
    <source>
        <dbReference type="Proteomes" id="UP000228921"/>
    </source>
</evidence>
<keyword evidence="7" id="KW-0378">Hydrolase</keyword>
<proteinExistence type="inferred from homology"/>
<comment type="catalytic activity">
    <reaction evidence="1">
        <text>[L-4-(L-arginin-2-N-yl)aspartate](n) + H2O = [L-4-(L-arginin-2-N-yl)aspartate](n-1) + L-4-(L-arginin-2-N-yl)aspartate</text>
        <dbReference type="Rhea" id="RHEA:12845"/>
        <dbReference type="Rhea" id="RHEA-COMP:13728"/>
        <dbReference type="Rhea" id="RHEA-COMP:13734"/>
        <dbReference type="ChEBI" id="CHEBI:15377"/>
        <dbReference type="ChEBI" id="CHEBI:137986"/>
        <dbReference type="ChEBI" id="CHEBI:137991"/>
        <dbReference type="EC" id="3.4.15.6"/>
    </reaction>
</comment>
<dbReference type="GO" id="GO:0008241">
    <property type="term" value="F:peptidyl-dipeptidase activity"/>
    <property type="evidence" value="ECO:0007669"/>
    <property type="project" value="UniProtKB-EC"/>
</dbReference>
<reference evidence="10 11" key="1">
    <citation type="submission" date="2017-11" db="EMBL/GenBank/DDBJ databases">
        <title>Evolution of Phototrophy in the Chloroflexi Phylum Driven by Horizontal Gene Transfer.</title>
        <authorList>
            <person name="Ward L.M."/>
            <person name="Hemp J."/>
            <person name="Shih P.M."/>
            <person name="Mcglynn S.E."/>
            <person name="Fischer W."/>
        </authorList>
    </citation>
    <scope>NUCLEOTIDE SEQUENCE [LARGE SCALE GENOMIC DNA]</scope>
    <source>
        <strain evidence="10">CP2_2F</strain>
    </source>
</reference>
<evidence type="ECO:0000313" key="10">
    <source>
        <dbReference type="EMBL" id="PJF30607.1"/>
    </source>
</evidence>
<feature type="active site" description="Charge relay system" evidence="9">
    <location>
        <position position="197"/>
    </location>
</feature>
<evidence type="ECO:0000256" key="2">
    <source>
        <dbReference type="ARBA" id="ARBA00002039"/>
    </source>
</evidence>
<evidence type="ECO:0000256" key="4">
    <source>
        <dbReference type="ARBA" id="ARBA00013115"/>
    </source>
</evidence>
<organism evidence="10 11">
    <name type="scientific">Candidatus Thermofonsia Clade 1 bacterium</name>
    <dbReference type="NCBI Taxonomy" id="2364210"/>
    <lineage>
        <taxon>Bacteria</taxon>
        <taxon>Bacillati</taxon>
        <taxon>Chloroflexota</taxon>
        <taxon>Candidatus Thermofontia</taxon>
        <taxon>Candidatus Thermofonsia Clade 1</taxon>
    </lineage>
</organism>
<sequence>MTHGALLPIGGAEDKTAKRIVLSRFVALCGGNTARIAVIAAASAVPEESGKRYVEVFSALGAAQVSVIPIASRTDADSESALEQLRVATGVFFTGGDQLKLVGLVGGTRLHAALRECHAAGMTVSGTSAGASALSQHMIAFGKSGGAPQQRMVQLTAGLGLCAPLIIDQHFRQRDRIGRLLAALALNPQLIGAGIDENTALLITSDGKAEVIGSGSVTIVDGSALSYTDAHAVKGYGVIALHNVRLHILTNGQTYDLNTRLPTTP</sequence>
<dbReference type="EMBL" id="PGTK01000008">
    <property type="protein sequence ID" value="PJF30607.1"/>
    <property type="molecule type" value="Genomic_DNA"/>
</dbReference>
<gene>
    <name evidence="10" type="ORF">CUN51_07305</name>
</gene>
<feature type="active site" description="Charge relay system" evidence="9">
    <location>
        <position position="170"/>
    </location>
</feature>
<dbReference type="InterPro" id="IPR005320">
    <property type="entry name" value="Peptidase_S51"/>
</dbReference>
<evidence type="ECO:0000256" key="8">
    <source>
        <dbReference type="ARBA" id="ARBA00022825"/>
    </source>
</evidence>
<keyword evidence="8" id="KW-0720">Serine protease</keyword>
<dbReference type="InterPro" id="IPR029062">
    <property type="entry name" value="Class_I_gatase-like"/>
</dbReference>
<dbReference type="Pfam" id="PF03575">
    <property type="entry name" value="Peptidase_S51"/>
    <property type="match status" value="1"/>
</dbReference>
<comment type="similarity">
    <text evidence="3">Belongs to the peptidase S51 family.</text>
</comment>
<dbReference type="PANTHER" id="PTHR36175:SF1">
    <property type="entry name" value="CYANOPHYCINASE"/>
    <property type="match status" value="1"/>
</dbReference>
<dbReference type="PANTHER" id="PTHR36175">
    <property type="entry name" value="CYANOPHYCINASE"/>
    <property type="match status" value="1"/>
</dbReference>
<dbReference type="InterPro" id="IPR011811">
    <property type="entry name" value="Peptidase_S51_cyanophycinase"/>
</dbReference>
<evidence type="ECO:0000256" key="1">
    <source>
        <dbReference type="ARBA" id="ARBA00001092"/>
    </source>
</evidence>
<dbReference type="AlphaFoldDB" id="A0A2M8NZ75"/>